<dbReference type="PANTHER" id="PTHR47932:SF44">
    <property type="entry name" value="MIOREX COMPLEX COMPONENT 1"/>
    <property type="match status" value="1"/>
</dbReference>
<dbReference type="PROSITE" id="PS51375">
    <property type="entry name" value="PPR"/>
    <property type="match status" value="4"/>
</dbReference>
<comment type="caution">
    <text evidence="4">The sequence shown here is derived from an EMBL/GenBank/DDBJ whole genome shotgun (WGS) entry which is preliminary data.</text>
</comment>
<evidence type="ECO:0008006" key="6">
    <source>
        <dbReference type="Google" id="ProtNLM"/>
    </source>
</evidence>
<dbReference type="InterPro" id="IPR011990">
    <property type="entry name" value="TPR-like_helical_dom_sf"/>
</dbReference>
<feature type="repeat" description="PPR" evidence="2">
    <location>
        <begin position="263"/>
        <end position="297"/>
    </location>
</feature>
<organism evidence="4 5">
    <name type="scientific">Patellaria atrata CBS 101060</name>
    <dbReference type="NCBI Taxonomy" id="1346257"/>
    <lineage>
        <taxon>Eukaryota</taxon>
        <taxon>Fungi</taxon>
        <taxon>Dikarya</taxon>
        <taxon>Ascomycota</taxon>
        <taxon>Pezizomycotina</taxon>
        <taxon>Dothideomycetes</taxon>
        <taxon>Dothideomycetes incertae sedis</taxon>
        <taxon>Patellariales</taxon>
        <taxon>Patellariaceae</taxon>
        <taxon>Patellaria</taxon>
    </lineage>
</organism>
<gene>
    <name evidence="4" type="ORF">M501DRAFT_924325</name>
</gene>
<dbReference type="EMBL" id="MU006089">
    <property type="protein sequence ID" value="KAF2843770.1"/>
    <property type="molecule type" value="Genomic_DNA"/>
</dbReference>
<name>A0A9P4SKY2_9PEZI</name>
<dbReference type="InterPro" id="IPR002885">
    <property type="entry name" value="PPR_rpt"/>
</dbReference>
<evidence type="ECO:0000313" key="5">
    <source>
        <dbReference type="Proteomes" id="UP000799429"/>
    </source>
</evidence>
<dbReference type="Pfam" id="PF13041">
    <property type="entry name" value="PPR_2"/>
    <property type="match status" value="2"/>
</dbReference>
<keyword evidence="5" id="KW-1185">Reference proteome</keyword>
<evidence type="ECO:0000256" key="2">
    <source>
        <dbReference type="PROSITE-ProRule" id="PRU00708"/>
    </source>
</evidence>
<dbReference type="Gene3D" id="1.25.40.10">
    <property type="entry name" value="Tetratricopeptide repeat domain"/>
    <property type="match status" value="3"/>
</dbReference>
<dbReference type="Proteomes" id="UP000799429">
    <property type="component" value="Unassembled WGS sequence"/>
</dbReference>
<dbReference type="OrthoDB" id="185373at2759"/>
<feature type="compositionally biased region" description="Polar residues" evidence="3">
    <location>
        <begin position="17"/>
        <end position="31"/>
    </location>
</feature>
<evidence type="ECO:0000256" key="1">
    <source>
        <dbReference type="ARBA" id="ARBA00022737"/>
    </source>
</evidence>
<feature type="repeat" description="PPR" evidence="2">
    <location>
        <begin position="415"/>
        <end position="449"/>
    </location>
</feature>
<protein>
    <recommendedName>
        <fullName evidence="6">Pentatricopeptide repeat-containing protein</fullName>
    </recommendedName>
</protein>
<sequence length="528" mass="59326">MRQTSKNNNPSHHSNSIVQDRSNQNPQSGNRSIRIHRLPQKTPFRSPQQRVTNPESIEKQLGRALEQQDIRLIDRAWQQAQALYASSGNVSIPIDLYNLLIYTLSSMKRLEDAFSVLQFMKLNGILPTLITWTSLMKGCTKTHNPVLLEKVWAAMLAVNIQPDDVAWTIRIQGLLNSDRINEGLQCLNDMTTAWATALLSKAKGSGKDQIASIDFKSEESVPGFPKPTTGTLNAVITVLARKGKLNRFTEVFQWAKTYGILFDVITYNILIKSAIRRNQTHIAIEYLRTMEAENVKPDVITFTLVLDAVFRRRGGVSLSTEEQDSAITAILSDMDRHGLQPNVHSFATMIDGLLKHHNNLEAAQGILKHMECKGIHPSAHIYTSLIAYYFSQEPPDVNAVDALWNGIQTSNAAVDLIFYDRMVEGYAKADRAGSALNLLRIMARDGKTPGWVALTEVAKTLAYNEQWERLQELVSDVELEEGLAKHGVMGQGAGRAEHFWALVENYGIERRKKGLPSQRRTVRKEMEI</sequence>
<accession>A0A9P4SKY2</accession>
<evidence type="ECO:0000256" key="3">
    <source>
        <dbReference type="SAM" id="MobiDB-lite"/>
    </source>
</evidence>
<dbReference type="Pfam" id="PF13812">
    <property type="entry name" value="PPR_3"/>
    <property type="match status" value="1"/>
</dbReference>
<dbReference type="AlphaFoldDB" id="A0A9P4SKY2"/>
<dbReference type="PANTHER" id="PTHR47932">
    <property type="entry name" value="ATPASE EXPRESSION PROTEIN 3"/>
    <property type="match status" value="1"/>
</dbReference>
<evidence type="ECO:0000313" key="4">
    <source>
        <dbReference type="EMBL" id="KAF2843770.1"/>
    </source>
</evidence>
<reference evidence="4" key="1">
    <citation type="journal article" date="2020" name="Stud. Mycol.">
        <title>101 Dothideomycetes genomes: a test case for predicting lifestyles and emergence of pathogens.</title>
        <authorList>
            <person name="Haridas S."/>
            <person name="Albert R."/>
            <person name="Binder M."/>
            <person name="Bloem J."/>
            <person name="Labutti K."/>
            <person name="Salamov A."/>
            <person name="Andreopoulos B."/>
            <person name="Baker S."/>
            <person name="Barry K."/>
            <person name="Bills G."/>
            <person name="Bluhm B."/>
            <person name="Cannon C."/>
            <person name="Castanera R."/>
            <person name="Culley D."/>
            <person name="Daum C."/>
            <person name="Ezra D."/>
            <person name="Gonzalez J."/>
            <person name="Henrissat B."/>
            <person name="Kuo A."/>
            <person name="Liang C."/>
            <person name="Lipzen A."/>
            <person name="Lutzoni F."/>
            <person name="Magnuson J."/>
            <person name="Mondo S."/>
            <person name="Nolan M."/>
            <person name="Ohm R."/>
            <person name="Pangilinan J."/>
            <person name="Park H.-J."/>
            <person name="Ramirez L."/>
            <person name="Alfaro M."/>
            <person name="Sun H."/>
            <person name="Tritt A."/>
            <person name="Yoshinaga Y."/>
            <person name="Zwiers L.-H."/>
            <person name="Turgeon B."/>
            <person name="Goodwin S."/>
            <person name="Spatafora J."/>
            <person name="Crous P."/>
            <person name="Grigoriev I."/>
        </authorList>
    </citation>
    <scope>NUCLEOTIDE SEQUENCE</scope>
    <source>
        <strain evidence="4">CBS 101060</strain>
    </source>
</reference>
<feature type="region of interest" description="Disordered" evidence="3">
    <location>
        <begin position="1"/>
        <end position="55"/>
    </location>
</feature>
<feature type="repeat" description="PPR" evidence="2">
    <location>
        <begin position="93"/>
        <end position="127"/>
    </location>
</feature>
<feature type="compositionally biased region" description="Low complexity" evidence="3">
    <location>
        <begin position="1"/>
        <end position="16"/>
    </location>
</feature>
<keyword evidence="1" id="KW-0677">Repeat</keyword>
<dbReference type="NCBIfam" id="TIGR00756">
    <property type="entry name" value="PPR"/>
    <property type="match status" value="3"/>
</dbReference>
<proteinExistence type="predicted"/>
<feature type="compositionally biased region" description="Polar residues" evidence="3">
    <location>
        <begin position="43"/>
        <end position="55"/>
    </location>
</feature>
<feature type="repeat" description="PPR" evidence="2">
    <location>
        <begin position="342"/>
        <end position="377"/>
    </location>
</feature>